<evidence type="ECO:0000313" key="3">
    <source>
        <dbReference type="Proteomes" id="UP000838756"/>
    </source>
</evidence>
<protein>
    <submittedName>
        <fullName evidence="2">Jg223 protein</fullName>
    </submittedName>
</protein>
<dbReference type="OrthoDB" id="45007at2759"/>
<gene>
    <name evidence="2" type="primary">jg223</name>
    <name evidence="2" type="ORF">PAEG_LOCUS841</name>
</gene>
<evidence type="ECO:0000259" key="1">
    <source>
        <dbReference type="Pfam" id="PF16656"/>
    </source>
</evidence>
<dbReference type="InterPro" id="IPR015914">
    <property type="entry name" value="PAPs_N"/>
</dbReference>
<dbReference type="Pfam" id="PF16656">
    <property type="entry name" value="Pur_ac_phosph_N"/>
    <property type="match status" value="1"/>
</dbReference>
<name>A0A8S4QCX1_9NEOP</name>
<feature type="domain" description="Purple acid phosphatase N-terminal" evidence="1">
    <location>
        <begin position="1"/>
        <end position="60"/>
    </location>
</feature>
<comment type="caution">
    <text evidence="2">The sequence shown here is derived from an EMBL/GenBank/DDBJ whole genome shotgun (WGS) entry which is preliminary data.</text>
</comment>
<keyword evidence="3" id="KW-1185">Reference proteome</keyword>
<organism evidence="2 3">
    <name type="scientific">Pararge aegeria aegeria</name>
    <dbReference type="NCBI Taxonomy" id="348720"/>
    <lineage>
        <taxon>Eukaryota</taxon>
        <taxon>Metazoa</taxon>
        <taxon>Ecdysozoa</taxon>
        <taxon>Arthropoda</taxon>
        <taxon>Hexapoda</taxon>
        <taxon>Insecta</taxon>
        <taxon>Pterygota</taxon>
        <taxon>Neoptera</taxon>
        <taxon>Endopterygota</taxon>
        <taxon>Lepidoptera</taxon>
        <taxon>Glossata</taxon>
        <taxon>Ditrysia</taxon>
        <taxon>Papilionoidea</taxon>
        <taxon>Nymphalidae</taxon>
        <taxon>Satyrinae</taxon>
        <taxon>Satyrini</taxon>
        <taxon>Parargina</taxon>
        <taxon>Pararge</taxon>
    </lineage>
</organism>
<proteinExistence type="predicted"/>
<dbReference type="GO" id="GO:0046872">
    <property type="term" value="F:metal ion binding"/>
    <property type="evidence" value="ECO:0007669"/>
    <property type="project" value="InterPro"/>
</dbReference>
<dbReference type="Gene3D" id="2.60.40.380">
    <property type="entry name" value="Purple acid phosphatase-like, N-terminal"/>
    <property type="match status" value="1"/>
</dbReference>
<reference evidence="2" key="1">
    <citation type="submission" date="2022-03" db="EMBL/GenBank/DDBJ databases">
        <authorList>
            <person name="Lindestad O."/>
        </authorList>
    </citation>
    <scope>NUCLEOTIDE SEQUENCE</scope>
</reference>
<dbReference type="AlphaFoldDB" id="A0A8S4QCX1"/>
<evidence type="ECO:0000313" key="2">
    <source>
        <dbReference type="EMBL" id="CAH2208225.1"/>
    </source>
</evidence>
<sequence>MVVTWTTYNDTQESRVQYGELDMDEEAVGGSTLFTDGGKLRRTMWIHRTLLPDLKFNTKYGLPTPPLFCILVSDSVLIYD</sequence>
<dbReference type="SUPFAM" id="SSF49363">
    <property type="entry name" value="Purple acid phosphatase, N-terminal domain"/>
    <property type="match status" value="1"/>
</dbReference>
<dbReference type="GO" id="GO:0003993">
    <property type="term" value="F:acid phosphatase activity"/>
    <property type="evidence" value="ECO:0007669"/>
    <property type="project" value="InterPro"/>
</dbReference>
<dbReference type="InterPro" id="IPR008963">
    <property type="entry name" value="Purple_acid_Pase-like_N"/>
</dbReference>
<accession>A0A8S4QCX1</accession>
<dbReference type="Proteomes" id="UP000838756">
    <property type="component" value="Unassembled WGS sequence"/>
</dbReference>
<dbReference type="EMBL" id="CAKXAJ010002734">
    <property type="protein sequence ID" value="CAH2208225.1"/>
    <property type="molecule type" value="Genomic_DNA"/>
</dbReference>